<evidence type="ECO:0000313" key="2">
    <source>
        <dbReference type="Proteomes" id="UP000677082"/>
    </source>
</evidence>
<gene>
    <name evidence="1" type="ORF">Ato02nite_006390</name>
</gene>
<accession>A0A919T6D9</accession>
<dbReference type="RefSeq" id="WP_213004828.1">
    <property type="nucleotide sequence ID" value="NZ_BOQN01000009.1"/>
</dbReference>
<sequence length="97" mass="10480">MVIVAVAALLIGGVIGLLVGIAVPSRQEARKTVREEFRKAGLSENSVKLLGRAAKVLRRLDGLTDLDGDLAVDILSPESKKQVSEWLADYRKGLNQL</sequence>
<name>A0A919T6D9_9ACTN</name>
<dbReference type="AlphaFoldDB" id="A0A919T6D9"/>
<dbReference type="Proteomes" id="UP000677082">
    <property type="component" value="Unassembled WGS sequence"/>
</dbReference>
<dbReference type="EMBL" id="BOQN01000009">
    <property type="protein sequence ID" value="GIM88846.1"/>
    <property type="molecule type" value="Genomic_DNA"/>
</dbReference>
<comment type="caution">
    <text evidence="1">The sequence shown here is derived from an EMBL/GenBank/DDBJ whole genome shotgun (WGS) entry which is preliminary data.</text>
</comment>
<reference evidence="1 2" key="1">
    <citation type="submission" date="2021-03" db="EMBL/GenBank/DDBJ databases">
        <title>Whole genome shotgun sequence of Actinoplanes toevensis NBRC 105298.</title>
        <authorList>
            <person name="Komaki H."/>
            <person name="Tamura T."/>
        </authorList>
    </citation>
    <scope>NUCLEOTIDE SEQUENCE [LARGE SCALE GENOMIC DNA]</scope>
    <source>
        <strain evidence="1 2">NBRC 105298</strain>
    </source>
</reference>
<keyword evidence="2" id="KW-1185">Reference proteome</keyword>
<evidence type="ECO:0000313" key="1">
    <source>
        <dbReference type="EMBL" id="GIM88846.1"/>
    </source>
</evidence>
<organism evidence="1 2">
    <name type="scientific">Paractinoplanes toevensis</name>
    <dbReference type="NCBI Taxonomy" id="571911"/>
    <lineage>
        <taxon>Bacteria</taxon>
        <taxon>Bacillati</taxon>
        <taxon>Actinomycetota</taxon>
        <taxon>Actinomycetes</taxon>
        <taxon>Micromonosporales</taxon>
        <taxon>Micromonosporaceae</taxon>
        <taxon>Paractinoplanes</taxon>
    </lineage>
</organism>
<proteinExistence type="predicted"/>
<protein>
    <submittedName>
        <fullName evidence="1">Uncharacterized protein</fullName>
    </submittedName>
</protein>